<reference evidence="3 4" key="1">
    <citation type="submission" date="2020-11" db="EMBL/GenBank/DDBJ databases">
        <authorList>
            <person name="Kim M.K."/>
        </authorList>
    </citation>
    <scope>NUCLEOTIDE SEQUENCE [LARGE SCALE GENOMIC DNA]</scope>
    <source>
        <strain evidence="3 4">BT662</strain>
    </source>
</reference>
<keyword evidence="1" id="KW-0732">Signal</keyword>
<evidence type="ECO:0000256" key="1">
    <source>
        <dbReference type="SAM" id="SignalP"/>
    </source>
</evidence>
<dbReference type="CDD" id="cd15482">
    <property type="entry name" value="Sialidase_non-viral"/>
    <property type="match status" value="1"/>
</dbReference>
<dbReference type="Proteomes" id="UP000618931">
    <property type="component" value="Unassembled WGS sequence"/>
</dbReference>
<dbReference type="NCBIfam" id="TIGR04183">
    <property type="entry name" value="Por_Secre_tail"/>
    <property type="match status" value="1"/>
</dbReference>
<gene>
    <name evidence="3" type="ORF">I2H31_06700</name>
</gene>
<dbReference type="SUPFAM" id="SSF110296">
    <property type="entry name" value="Oligoxyloglucan reducing end-specific cellobiohydrolase"/>
    <property type="match status" value="1"/>
</dbReference>
<feature type="chain" id="PRO_5045873499" evidence="1">
    <location>
        <begin position="20"/>
        <end position="478"/>
    </location>
</feature>
<evidence type="ECO:0000313" key="3">
    <source>
        <dbReference type="EMBL" id="MBF9220788.1"/>
    </source>
</evidence>
<dbReference type="EMBL" id="JADQDM010000002">
    <property type="protein sequence ID" value="MBF9220788.1"/>
    <property type="molecule type" value="Genomic_DNA"/>
</dbReference>
<feature type="domain" description="Secretion system C-terminal sorting" evidence="2">
    <location>
        <begin position="399"/>
        <end position="477"/>
    </location>
</feature>
<keyword evidence="4" id="KW-1185">Reference proteome</keyword>
<dbReference type="InterPro" id="IPR026444">
    <property type="entry name" value="Secre_tail"/>
</dbReference>
<organism evidence="3 4">
    <name type="scientific">Hymenobacter ruricola</name>
    <dbReference type="NCBI Taxonomy" id="2791023"/>
    <lineage>
        <taxon>Bacteria</taxon>
        <taxon>Pseudomonadati</taxon>
        <taxon>Bacteroidota</taxon>
        <taxon>Cytophagia</taxon>
        <taxon>Cytophagales</taxon>
        <taxon>Hymenobacteraceae</taxon>
        <taxon>Hymenobacter</taxon>
    </lineage>
</organism>
<dbReference type="RefSeq" id="WP_196292222.1">
    <property type="nucleotide sequence ID" value="NZ_JADQDM010000002.1"/>
</dbReference>
<accession>A0ABS0I1H1</accession>
<proteinExistence type="predicted"/>
<sequence length="478" mass="49577">MKKFLLSLGLLGAAIGAHAQTVNLGPWVQVNLNNSGALAPGYRVDNVSTVSANVAWATAFERPSGNTNYFFRTNNAAGDEFDFDAINATGSNQAFEATNISGVSATTAVVGKFGSAGGGEILRTTNGGLGWTKTTTASQFTNSASFLDFVHMFDASVGVAVGDPVGGYFEIYRTTDGGATWSRIPQSAAITPATGEAALVGSYFALGNTIWFGGASLGTNDQERVFKSTDRGVTWTVSTPTPLTETISHLAFRDAQNGIAYNTKIAGSDVTAVNVIRTSDGGATWQTITPVNNATGSFFRYAIDAVNGRFYSSGQRFPSALGNDDFGFSTSVDGINWTNIVTGGAEFFAMDLIAGANSNSAAGYGGLQTDATGVGGLYKASNIVLTGTRDKALQSALSVYPNPSNTGVFSVDLGSALKGNAQLTVVDAMGRQVKSQSVSATSVGSKAFNLDLSNEKAGVYTLQFRTDAGIATQKVVIN</sequence>
<feature type="signal peptide" evidence="1">
    <location>
        <begin position="1"/>
        <end position="19"/>
    </location>
</feature>
<dbReference type="Pfam" id="PF18962">
    <property type="entry name" value="Por_Secre_tail"/>
    <property type="match status" value="1"/>
</dbReference>
<dbReference type="InterPro" id="IPR015943">
    <property type="entry name" value="WD40/YVTN_repeat-like_dom_sf"/>
</dbReference>
<comment type="caution">
    <text evidence="3">The sequence shown here is derived from an EMBL/GenBank/DDBJ whole genome shotgun (WGS) entry which is preliminary data.</text>
</comment>
<evidence type="ECO:0000313" key="4">
    <source>
        <dbReference type="Proteomes" id="UP000618931"/>
    </source>
</evidence>
<protein>
    <submittedName>
        <fullName evidence="3">T9SS type A sorting domain-containing protein</fullName>
    </submittedName>
</protein>
<name>A0ABS0I1H1_9BACT</name>
<evidence type="ECO:0000259" key="2">
    <source>
        <dbReference type="Pfam" id="PF18962"/>
    </source>
</evidence>
<dbReference type="Gene3D" id="2.130.10.10">
    <property type="entry name" value="YVTN repeat-like/Quinoprotein amine dehydrogenase"/>
    <property type="match status" value="2"/>
</dbReference>